<dbReference type="RefSeq" id="WP_214611534.1">
    <property type="nucleotide sequence ID" value="NZ_JACATN010000003.1"/>
</dbReference>
<keyword evidence="4" id="KW-0808">Transferase</keyword>
<dbReference type="CDD" id="cd01169">
    <property type="entry name" value="HMPP_kinase"/>
    <property type="match status" value="1"/>
</dbReference>
<comment type="caution">
    <text evidence="4">The sequence shown here is derived from an EMBL/GenBank/DDBJ whole genome shotgun (WGS) entry which is preliminary data.</text>
</comment>
<proteinExistence type="predicted"/>
<dbReference type="PANTHER" id="PTHR20858">
    <property type="entry name" value="PHOSPHOMETHYLPYRIMIDINE KINASE"/>
    <property type="match status" value="1"/>
</dbReference>
<comment type="pathway">
    <text evidence="1">Cofactor biosynthesis; thiamine diphosphate biosynthesis.</text>
</comment>
<feature type="domain" description="Pyridoxamine kinase/Phosphomethylpyrimidine kinase" evidence="3">
    <location>
        <begin position="15"/>
        <end position="261"/>
    </location>
</feature>
<dbReference type="Gene3D" id="3.40.1190.20">
    <property type="match status" value="1"/>
</dbReference>
<organism evidence="4 5">
    <name type="scientific">Zobellia barbeyronii</name>
    <dbReference type="NCBI Taxonomy" id="2748009"/>
    <lineage>
        <taxon>Bacteria</taxon>
        <taxon>Pseudomonadati</taxon>
        <taxon>Bacteroidota</taxon>
        <taxon>Flavobacteriia</taxon>
        <taxon>Flavobacteriales</taxon>
        <taxon>Flavobacteriaceae</taxon>
        <taxon>Zobellia</taxon>
    </lineage>
</organism>
<dbReference type="EMBL" id="JACATN010000003">
    <property type="protein sequence ID" value="MBT2161360.1"/>
    <property type="molecule type" value="Genomic_DNA"/>
</dbReference>
<dbReference type="EC" id="2.7.1.49" evidence="2"/>
<dbReference type="GO" id="GO:0008902">
    <property type="term" value="F:hydroxymethylpyrimidine kinase activity"/>
    <property type="evidence" value="ECO:0007669"/>
    <property type="project" value="UniProtKB-EC"/>
</dbReference>
<dbReference type="GO" id="GO:0008972">
    <property type="term" value="F:phosphomethylpyrimidine kinase activity"/>
    <property type="evidence" value="ECO:0007669"/>
    <property type="project" value="UniProtKB-EC"/>
</dbReference>
<reference evidence="4 5" key="1">
    <citation type="submission" date="2020-06" db="EMBL/GenBank/DDBJ databases">
        <authorList>
            <person name="Isaeva M.P."/>
            <person name="Chernysheva N.Y."/>
        </authorList>
    </citation>
    <scope>NUCLEOTIDE SEQUENCE [LARGE SCALE GENOMIC DNA]</scope>
    <source>
        <strain evidence="4 5">KMM 6746</strain>
    </source>
</reference>
<dbReference type="InterPro" id="IPR013749">
    <property type="entry name" value="PM/HMP-P_kinase-1"/>
</dbReference>
<gene>
    <name evidence="4" type="primary">thiD</name>
    <name evidence="4" type="ORF">HW347_08785</name>
</gene>
<dbReference type="NCBIfam" id="TIGR00097">
    <property type="entry name" value="HMP-P_kinase"/>
    <property type="match status" value="1"/>
</dbReference>
<dbReference type="InterPro" id="IPR004399">
    <property type="entry name" value="HMP/HMP-P_kinase_dom"/>
</dbReference>
<dbReference type="Pfam" id="PF08543">
    <property type="entry name" value="Phos_pyr_kin"/>
    <property type="match status" value="1"/>
</dbReference>
<keyword evidence="5" id="KW-1185">Reference proteome</keyword>
<dbReference type="PANTHER" id="PTHR20858:SF17">
    <property type="entry name" value="HYDROXYMETHYLPYRIMIDINE_PHOSPHOMETHYLPYRIMIDINE KINASE THI20-RELATED"/>
    <property type="match status" value="1"/>
</dbReference>
<sequence>MTTSYPSVLTIAGSDSGGCAGIQADIKSISANGAFAASVITATTAQNTQGVFDIHPIPVTHIRKQLIAVLEDIDFGAIKIGMLHSADVIELVQKTLREYPIKKIVLDPVMVATSGDRLLNKAALGNLKSFLSDAYLITPNIPEAEILIDKKIDAQKLGEAAKEIGNTFKTSVLLKGGHLEDSEQMTDTLFLYDTQKSISIYNKRVQTKNTHGTGCTLSSAIAAQLSLGLPLEEAVKKACSYLNKSITQGKDKTLGKGNGPVQHFPK</sequence>
<accession>A0ABS5WE37</accession>
<dbReference type="InterPro" id="IPR029056">
    <property type="entry name" value="Ribokinase-like"/>
</dbReference>
<reference evidence="5" key="2">
    <citation type="submission" date="2023-07" db="EMBL/GenBank/DDBJ databases">
        <title>Zobellia barbeyronii sp. nov., a new marine flavobacterium, isolated from green and red algae.</title>
        <authorList>
            <person name="Nedashkovskaya O.I."/>
            <person name="Otstavnykh N."/>
            <person name="Zhukova N."/>
            <person name="Guzev K."/>
            <person name="Chausova V."/>
            <person name="Tekutyeva L."/>
            <person name="Mikhailov V."/>
            <person name="Isaeva M."/>
        </authorList>
    </citation>
    <scope>NUCLEOTIDE SEQUENCE [LARGE SCALE GENOMIC DNA]</scope>
    <source>
        <strain evidence="5">KMM 6746</strain>
    </source>
</reference>
<protein>
    <recommendedName>
        <fullName evidence="2">hydroxymethylpyrimidine kinase</fullName>
        <ecNumber evidence="2">2.7.1.49</ecNumber>
    </recommendedName>
</protein>
<dbReference type="Proteomes" id="UP000740413">
    <property type="component" value="Unassembled WGS sequence"/>
</dbReference>
<dbReference type="SUPFAM" id="SSF53613">
    <property type="entry name" value="Ribokinase-like"/>
    <property type="match status" value="1"/>
</dbReference>
<evidence type="ECO:0000313" key="5">
    <source>
        <dbReference type="Proteomes" id="UP000740413"/>
    </source>
</evidence>
<evidence type="ECO:0000256" key="1">
    <source>
        <dbReference type="ARBA" id="ARBA00004948"/>
    </source>
</evidence>
<name>A0ABS5WE37_9FLAO</name>
<evidence type="ECO:0000259" key="3">
    <source>
        <dbReference type="Pfam" id="PF08543"/>
    </source>
</evidence>
<keyword evidence="4" id="KW-0418">Kinase</keyword>
<evidence type="ECO:0000313" key="4">
    <source>
        <dbReference type="EMBL" id="MBT2161360.1"/>
    </source>
</evidence>
<evidence type="ECO:0000256" key="2">
    <source>
        <dbReference type="ARBA" id="ARBA00012135"/>
    </source>
</evidence>